<dbReference type="VEuPathDB" id="AmoebaDB:NF0062540"/>
<evidence type="ECO:0000256" key="6">
    <source>
        <dbReference type="ARBA" id="ARBA00022737"/>
    </source>
</evidence>
<feature type="transmembrane region" description="Helical" evidence="12">
    <location>
        <begin position="1160"/>
        <end position="1181"/>
    </location>
</feature>
<evidence type="ECO:0000256" key="3">
    <source>
        <dbReference type="ARBA" id="ARBA00022448"/>
    </source>
</evidence>
<feature type="transmembrane region" description="Helical" evidence="12">
    <location>
        <begin position="1062"/>
        <end position="1090"/>
    </location>
</feature>
<sequence>MPRPAEEDHTPSSSSSSSVNNLVPRDEGVIFANVVTKGSTQQPIINTQIAFKDNETVVDAEPKKITQNVDQYFREVQEKDELEIAEEHQQACPEETANIFSRLSFWWFNGLMKTGYSKVLQMSDLHKLRKEEEASHLSEEFHKNWEREVEKVRDRSNLEGHEVGEQEKKKKQSKPSLLYALHKTYGPRFYMAGLLKIIYDISQLVSPLVVKSIIASIRDSAEVPWFQPYLLVLALFLLQTLGTFFIQQYFHVVMTQGMRLKTGLSAAIYKKSLKLSNAAKLKLNSGDVINFMAIDSNKLCGLLTYLHMVWSGVFQISVCLIMLFSLIGWSTLAGFAIIIVVIPLNGLIARVVARIRKILLKFTGERIKMVNEVIQGIRIIKFYAWELSFVKKIMEVRNKEIWKVTQTALIGIATSMLMSMAPLFVGIVTFAIYAASGNILDAEIIFPSLSYFNLIRFPTTFLPTILAFLAEARVSLDRIQNYLLAEETEETPIGTDYEYPVIVENGNFVWKGAQEAAAKKANQGDKKPAESKAAKLLSLFKKKNSAAQQVESPTPTSSKTVKEEEEKKKYNKLEDEGEDQVRVELSMEDVEEEEKEAESNQQGGLQFIDDEKKEEAKPNVVDEKKSQKKDEIKPDFKLNDINITVKRGDLVVIVGLVGSGKSSLLSALIGEMYKESGNLQVSGQVAYVPQQAWIRNATVRDNILFGKPFNPERYQQTIEACSLEHDLEVLTAGDLTEIGEKGINISGGQKQRVNLARAVYADADVYLFDDVLSALDQHVGRSVFQNCICGLLKNKTRVLVTHQWQYLKDADHIIIIQDGKIMAQGTHQELGRSDSPFSSILKNYFNMEQEEQKEEEKEEEKGKDGKAAKKKDGKLMSTEDRAEGSVKFSVYKSYVQYAGGYFIFAIILLLYSLSQASNMITNWFLAEWSNIATSSLQPDDGRDRPSQFYQGLMSTMQSGGSGGNNNHDLGYNLPMYIGIYIALGVGAAILTFLQELTFGLSGLKASKRLHNKALERIMNAPTVFFDTNPAGRIINRFSKDTEAIDSSLIGTLKMFMSCLFQVIGTLLLIGSVNYLFLIPIFPILFIYYYIQKYYRSTSRELKRLDSISRSPLFAHFGETLTGVATIRAYRRKEDFMRENEKLLDRNNKAYFAQLVSQRWLAFRLELVGALIVLFAALSGVIGGSSSAMAGLTLTYALSLTSTASWLVRCAVEAEASMNSVERVLYYCEEIPQEASKTIEDTKPPEDWPQKGEIELRHVYLKYREDLDFVLRDLSLHIYPREKVGVVGRTGCGKSTLMQALFRMTEITQGQTIIDGVDVGQIGLHDLRSKLAIIPQDPVMFSGTLRFNLDPFGEFEDYQIWQALERSHIKDKVLNLEGQLESKVAEYGENFSLGERQLLCVARAILRKTKILIMDEATASVDIHTDALLQQTVRTEFSDRTVLTVAHRLNTIIDSDRILALKAGEVAEFDSPKNLLTRQEPSIFASLIEETGKANSSYLKSIVLEGVDYLSELKKAERQASEHEH</sequence>
<dbReference type="CDD" id="cd18606">
    <property type="entry name" value="ABC_6TM_YOR1_D2_like"/>
    <property type="match status" value="1"/>
</dbReference>
<dbReference type="CDD" id="cd03244">
    <property type="entry name" value="ABCC_MRP_domain2"/>
    <property type="match status" value="1"/>
</dbReference>
<feature type="domain" description="ABC transmembrane type-1" evidence="14">
    <location>
        <begin position="905"/>
        <end position="1215"/>
    </location>
</feature>
<keyword evidence="16" id="KW-1185">Reference proteome</keyword>
<feature type="transmembrane region" description="Helical" evidence="12">
    <location>
        <begin position="407"/>
        <end position="434"/>
    </location>
</feature>
<dbReference type="InterPro" id="IPR011527">
    <property type="entry name" value="ABC1_TM_dom"/>
</dbReference>
<keyword evidence="8" id="KW-0067">ATP-binding</keyword>
<dbReference type="GO" id="GO:0005524">
    <property type="term" value="F:ATP binding"/>
    <property type="evidence" value="ECO:0007669"/>
    <property type="project" value="UniProtKB-KW"/>
</dbReference>
<comment type="caution">
    <text evidence="15">The sequence shown here is derived from an EMBL/GenBank/DDBJ whole genome shotgun (WGS) entry which is preliminary data.</text>
</comment>
<keyword evidence="4" id="KW-0926">Vacuole</keyword>
<gene>
    <name evidence="15" type="ORF">FDP41_003339</name>
</gene>
<dbReference type="Proteomes" id="UP000444721">
    <property type="component" value="Unassembled WGS sequence"/>
</dbReference>
<feature type="compositionally biased region" description="Polar residues" evidence="11">
    <location>
        <begin position="548"/>
        <end position="558"/>
    </location>
</feature>
<dbReference type="CDD" id="cd18579">
    <property type="entry name" value="ABC_6TM_ABCC_D1"/>
    <property type="match status" value="1"/>
</dbReference>
<dbReference type="Gene3D" id="1.20.1560.10">
    <property type="entry name" value="ABC transporter type 1, transmembrane domain"/>
    <property type="match status" value="2"/>
</dbReference>
<dbReference type="EMBL" id="VFQX01000034">
    <property type="protein sequence ID" value="KAF0977347.1"/>
    <property type="molecule type" value="Genomic_DNA"/>
</dbReference>
<dbReference type="FunFam" id="1.20.1560.10:FF:000020">
    <property type="entry name" value="ABC metal ion transporter"/>
    <property type="match status" value="1"/>
</dbReference>
<dbReference type="PROSITE" id="PS50929">
    <property type="entry name" value="ABC_TM1F"/>
    <property type="match status" value="2"/>
</dbReference>
<feature type="compositionally biased region" description="Acidic residues" evidence="11">
    <location>
        <begin position="848"/>
        <end position="858"/>
    </location>
</feature>
<feature type="compositionally biased region" description="Basic and acidic residues" evidence="11">
    <location>
        <begin position="1"/>
        <end position="10"/>
    </location>
</feature>
<evidence type="ECO:0000256" key="5">
    <source>
        <dbReference type="ARBA" id="ARBA00022692"/>
    </source>
</evidence>
<dbReference type="InterPro" id="IPR036640">
    <property type="entry name" value="ABC1_TM_sf"/>
</dbReference>
<evidence type="ECO:0000256" key="9">
    <source>
        <dbReference type="ARBA" id="ARBA00022989"/>
    </source>
</evidence>
<feature type="transmembrane region" description="Helical" evidence="12">
    <location>
        <begin position="302"/>
        <end position="327"/>
    </location>
</feature>
<feature type="region of interest" description="Disordered" evidence="11">
    <location>
        <begin position="1"/>
        <end position="21"/>
    </location>
</feature>
<organism evidence="15 16">
    <name type="scientific">Naegleria fowleri</name>
    <name type="common">Brain eating amoeba</name>
    <dbReference type="NCBI Taxonomy" id="5763"/>
    <lineage>
        <taxon>Eukaryota</taxon>
        <taxon>Discoba</taxon>
        <taxon>Heterolobosea</taxon>
        <taxon>Tetramitia</taxon>
        <taxon>Eutetramitia</taxon>
        <taxon>Vahlkampfiidae</taxon>
        <taxon>Naegleria</taxon>
    </lineage>
</organism>
<evidence type="ECO:0000256" key="1">
    <source>
        <dbReference type="ARBA" id="ARBA00004128"/>
    </source>
</evidence>
<dbReference type="RefSeq" id="XP_044562060.1">
    <property type="nucleotide sequence ID" value="XM_044706632.1"/>
</dbReference>
<dbReference type="FunFam" id="3.40.50.300:FF:000997">
    <property type="entry name" value="Multidrug resistance-associated protein 1"/>
    <property type="match status" value="1"/>
</dbReference>
<dbReference type="VEuPathDB" id="AmoebaDB:FDP41_003339"/>
<dbReference type="PANTHER" id="PTHR24223">
    <property type="entry name" value="ATP-BINDING CASSETTE SUB-FAMILY C"/>
    <property type="match status" value="1"/>
</dbReference>
<dbReference type="OrthoDB" id="6500128at2759"/>
<evidence type="ECO:0000256" key="12">
    <source>
        <dbReference type="SAM" id="Phobius"/>
    </source>
</evidence>
<reference evidence="15 16" key="1">
    <citation type="journal article" date="2019" name="Sci. Rep.">
        <title>Nanopore sequencing improves the draft genome of the human pathogenic amoeba Naegleria fowleri.</title>
        <authorList>
            <person name="Liechti N."/>
            <person name="Schurch N."/>
            <person name="Bruggmann R."/>
            <person name="Wittwer M."/>
        </authorList>
    </citation>
    <scope>NUCLEOTIDE SEQUENCE [LARGE SCALE GENOMIC DNA]</scope>
    <source>
        <strain evidence="15 16">ATCC 30894</strain>
    </source>
</reference>
<evidence type="ECO:0000313" key="16">
    <source>
        <dbReference type="Proteomes" id="UP000444721"/>
    </source>
</evidence>
<dbReference type="Gene3D" id="3.40.50.300">
    <property type="entry name" value="P-loop containing nucleotide triphosphate hydrolases"/>
    <property type="match status" value="2"/>
</dbReference>
<evidence type="ECO:0000256" key="10">
    <source>
        <dbReference type="ARBA" id="ARBA00023136"/>
    </source>
</evidence>
<evidence type="ECO:0000256" key="4">
    <source>
        <dbReference type="ARBA" id="ARBA00022554"/>
    </source>
</evidence>
<accession>A0A6A5BJZ2</accession>
<feature type="compositionally biased region" description="Basic and acidic residues" evidence="11">
    <location>
        <begin position="609"/>
        <end position="629"/>
    </location>
</feature>
<evidence type="ECO:0000259" key="14">
    <source>
        <dbReference type="PROSITE" id="PS50929"/>
    </source>
</evidence>
<dbReference type="GO" id="GO:0016887">
    <property type="term" value="F:ATP hydrolysis activity"/>
    <property type="evidence" value="ECO:0007669"/>
    <property type="project" value="InterPro"/>
</dbReference>
<evidence type="ECO:0000256" key="11">
    <source>
        <dbReference type="SAM" id="MobiDB-lite"/>
    </source>
</evidence>
<dbReference type="GO" id="GO:0005774">
    <property type="term" value="C:vacuolar membrane"/>
    <property type="evidence" value="ECO:0007669"/>
    <property type="project" value="UniProtKB-SubCell"/>
</dbReference>
<comment type="similarity">
    <text evidence="2">Belongs to the ABC transporter superfamily. ABCC family. Conjugate transporter (TC 3.A.1.208) subfamily.</text>
</comment>
<name>A0A6A5BJZ2_NAEFO</name>
<protein>
    <submittedName>
        <fullName evidence="15">Uncharacterized protein</fullName>
    </submittedName>
</protein>
<dbReference type="VEuPathDB" id="AmoebaDB:NfTy_072080"/>
<feature type="region of interest" description="Disordered" evidence="11">
    <location>
        <begin position="848"/>
        <end position="876"/>
    </location>
</feature>
<feature type="domain" description="ABC transporter" evidence="13">
    <location>
        <begin position="1253"/>
        <end position="1487"/>
    </location>
</feature>
<feature type="transmembrane region" description="Helical" evidence="12">
    <location>
        <begin position="894"/>
        <end position="913"/>
    </location>
</feature>
<dbReference type="CDD" id="cd03250">
    <property type="entry name" value="ABCC_MRP_domain1"/>
    <property type="match status" value="1"/>
</dbReference>
<dbReference type="InterPro" id="IPR044746">
    <property type="entry name" value="ABCC_6TM_D1"/>
</dbReference>
<dbReference type="PROSITE" id="PS00211">
    <property type="entry name" value="ABC_TRANSPORTER_1"/>
    <property type="match status" value="2"/>
</dbReference>
<dbReference type="Pfam" id="PF00005">
    <property type="entry name" value="ABC_tran"/>
    <property type="match status" value="2"/>
</dbReference>
<proteinExistence type="inferred from homology"/>
<dbReference type="InterPro" id="IPR050173">
    <property type="entry name" value="ABC_transporter_C-like"/>
</dbReference>
<dbReference type="SUPFAM" id="SSF52540">
    <property type="entry name" value="P-loop containing nucleoside triphosphate hydrolases"/>
    <property type="match status" value="2"/>
</dbReference>
<feature type="domain" description="ABC transmembrane type-1" evidence="14">
    <location>
        <begin position="192"/>
        <end position="471"/>
    </location>
</feature>
<keyword evidence="6" id="KW-0677">Repeat</keyword>
<dbReference type="FunFam" id="3.40.50.300:FF:000074">
    <property type="entry name" value="Multidrug resistance-associated protein 5 isoform 1"/>
    <property type="match status" value="1"/>
</dbReference>
<evidence type="ECO:0000256" key="7">
    <source>
        <dbReference type="ARBA" id="ARBA00022741"/>
    </source>
</evidence>
<comment type="subcellular location">
    <subcellularLocation>
        <location evidence="1">Vacuole membrane</location>
        <topology evidence="1">Multi-pass membrane protein</topology>
    </subcellularLocation>
</comment>
<keyword evidence="7" id="KW-0547">Nucleotide-binding</keyword>
<dbReference type="InterPro" id="IPR003593">
    <property type="entry name" value="AAA+_ATPase"/>
</dbReference>
<dbReference type="PROSITE" id="PS50893">
    <property type="entry name" value="ABC_TRANSPORTER_2"/>
    <property type="match status" value="2"/>
</dbReference>
<feature type="region of interest" description="Disordered" evidence="11">
    <location>
        <begin position="544"/>
        <end position="629"/>
    </location>
</feature>
<feature type="compositionally biased region" description="Basic and acidic residues" evidence="11">
    <location>
        <begin position="560"/>
        <end position="582"/>
    </location>
</feature>
<keyword evidence="10 12" id="KW-0472">Membrane</keyword>
<dbReference type="InterPro" id="IPR003439">
    <property type="entry name" value="ABC_transporter-like_ATP-bd"/>
</dbReference>
<feature type="domain" description="ABC transporter" evidence="13">
    <location>
        <begin position="621"/>
        <end position="843"/>
    </location>
</feature>
<feature type="compositionally biased region" description="Acidic residues" evidence="11">
    <location>
        <begin position="586"/>
        <end position="596"/>
    </location>
</feature>
<dbReference type="FunFam" id="1.20.1560.10:FF:000010">
    <property type="entry name" value="Multidrug resistance-associated ABC transporter"/>
    <property type="match status" value="1"/>
</dbReference>
<dbReference type="SMART" id="SM00382">
    <property type="entry name" value="AAA"/>
    <property type="match status" value="2"/>
</dbReference>
<dbReference type="Pfam" id="PF00664">
    <property type="entry name" value="ABC_membrane"/>
    <property type="match status" value="2"/>
</dbReference>
<evidence type="ECO:0000256" key="8">
    <source>
        <dbReference type="ARBA" id="ARBA00022840"/>
    </source>
</evidence>
<dbReference type="VEuPathDB" id="AmoebaDB:NfTy_086550"/>
<dbReference type="InterPro" id="IPR027417">
    <property type="entry name" value="P-loop_NTPase"/>
</dbReference>
<feature type="transmembrane region" description="Helical" evidence="12">
    <location>
        <begin position="333"/>
        <end position="353"/>
    </location>
</feature>
<dbReference type="GO" id="GO:0140359">
    <property type="term" value="F:ABC-type transporter activity"/>
    <property type="evidence" value="ECO:0007669"/>
    <property type="project" value="InterPro"/>
</dbReference>
<evidence type="ECO:0000256" key="2">
    <source>
        <dbReference type="ARBA" id="ARBA00009726"/>
    </source>
</evidence>
<dbReference type="InterPro" id="IPR017871">
    <property type="entry name" value="ABC_transporter-like_CS"/>
</dbReference>
<evidence type="ECO:0000259" key="13">
    <source>
        <dbReference type="PROSITE" id="PS50893"/>
    </source>
</evidence>
<dbReference type="PANTHER" id="PTHR24223:SF443">
    <property type="entry name" value="MULTIDRUG-RESISTANCE LIKE PROTEIN 1, ISOFORM I"/>
    <property type="match status" value="1"/>
</dbReference>
<keyword evidence="5 12" id="KW-0812">Transmembrane</keyword>
<dbReference type="GO" id="GO:0000323">
    <property type="term" value="C:lytic vacuole"/>
    <property type="evidence" value="ECO:0007669"/>
    <property type="project" value="UniProtKB-ARBA"/>
</dbReference>
<keyword evidence="3" id="KW-0813">Transport</keyword>
<dbReference type="GeneID" id="68110557"/>
<feature type="transmembrane region" description="Helical" evidence="12">
    <location>
        <begin position="229"/>
        <end position="250"/>
    </location>
</feature>
<dbReference type="OMA" id="CFETGMR"/>
<feature type="transmembrane region" description="Helical" evidence="12">
    <location>
        <begin position="973"/>
        <end position="993"/>
    </location>
</feature>
<evidence type="ECO:0000313" key="15">
    <source>
        <dbReference type="EMBL" id="KAF0977347.1"/>
    </source>
</evidence>
<keyword evidence="9 12" id="KW-1133">Transmembrane helix</keyword>
<dbReference type="SUPFAM" id="SSF90123">
    <property type="entry name" value="ABC transporter transmembrane region"/>
    <property type="match status" value="2"/>
</dbReference>